<feature type="domain" description="AB hydrolase-1" evidence="1">
    <location>
        <begin position="32"/>
        <end position="279"/>
    </location>
</feature>
<dbReference type="InterPro" id="IPR000073">
    <property type="entry name" value="AB_hydrolase_1"/>
</dbReference>
<sequence length="308" mass="33126">MTDHESWSQTAYARNGDVEIAYDRFGQGGGTPLVLVMGLAMSRFWWRDGLCQAFADEGFDVVRYDQRDSGESTRFSQTARRGPWATLLGKDAVAYTFEDLVDDTAAVLDAVGWERAVVFGSSMGGGVAQRFALRHPQRTLAIVSNAGAPSDASGLALLRYVRFGLFAKLATTRFPEGRDGDIAASMAIIRGIASPANPVDEDEARALAERELGAGARDDDARNRQLGAKWHGPRLRDVVAPTLALHGEDDPIMRTSASRDVARVIPGARLTILPGVGHDLPPASWRTVAQQTRHLVAEPTPASGTATA</sequence>
<dbReference type="Gene3D" id="3.40.50.1820">
    <property type="entry name" value="alpha/beta hydrolase"/>
    <property type="match status" value="1"/>
</dbReference>
<dbReference type="Pfam" id="PF00561">
    <property type="entry name" value="Abhydrolase_1"/>
    <property type="match status" value="1"/>
</dbReference>
<accession>A0ABV9HAS9</accession>
<gene>
    <name evidence="2" type="ORF">ACFO6V_04480</name>
</gene>
<keyword evidence="3" id="KW-1185">Reference proteome</keyword>
<evidence type="ECO:0000259" key="1">
    <source>
        <dbReference type="Pfam" id="PF00561"/>
    </source>
</evidence>
<dbReference type="PANTHER" id="PTHR43433">
    <property type="entry name" value="HYDROLASE, ALPHA/BETA FOLD FAMILY PROTEIN"/>
    <property type="match status" value="1"/>
</dbReference>
<dbReference type="InterPro" id="IPR029058">
    <property type="entry name" value="AB_hydrolase_fold"/>
</dbReference>
<keyword evidence="2" id="KW-0378">Hydrolase</keyword>
<dbReference type="RefSeq" id="WP_377132663.1">
    <property type="nucleotide sequence ID" value="NZ_JBHSFI010000002.1"/>
</dbReference>
<evidence type="ECO:0000313" key="2">
    <source>
        <dbReference type="EMBL" id="MFC4627479.1"/>
    </source>
</evidence>
<evidence type="ECO:0000313" key="3">
    <source>
        <dbReference type="Proteomes" id="UP001596011"/>
    </source>
</evidence>
<reference evidence="3" key="1">
    <citation type="journal article" date="2019" name="Int. J. Syst. Evol. Microbiol.">
        <title>The Global Catalogue of Microorganisms (GCM) 10K type strain sequencing project: providing services to taxonomists for standard genome sequencing and annotation.</title>
        <authorList>
            <consortium name="The Broad Institute Genomics Platform"/>
            <consortium name="The Broad Institute Genome Sequencing Center for Infectious Disease"/>
            <person name="Wu L."/>
            <person name="Ma J."/>
        </authorList>
    </citation>
    <scope>NUCLEOTIDE SEQUENCE [LARGE SCALE GENOMIC DNA]</scope>
    <source>
        <strain evidence="3">CCUG 42722</strain>
    </source>
</reference>
<dbReference type="EMBL" id="JBHSFI010000002">
    <property type="protein sequence ID" value="MFC4627479.1"/>
    <property type="molecule type" value="Genomic_DNA"/>
</dbReference>
<dbReference type="InterPro" id="IPR050471">
    <property type="entry name" value="AB_hydrolase"/>
</dbReference>
<dbReference type="SUPFAM" id="SSF53474">
    <property type="entry name" value="alpha/beta-Hydrolases"/>
    <property type="match status" value="1"/>
</dbReference>
<proteinExistence type="predicted"/>
<name>A0ABV9HAS9_9MICO</name>
<protein>
    <submittedName>
        <fullName evidence="2">Alpha/beta fold hydrolase</fullName>
    </submittedName>
</protein>
<organism evidence="2 3">
    <name type="scientific">Promicromonospora alba</name>
    <dbReference type="NCBI Taxonomy" id="1616110"/>
    <lineage>
        <taxon>Bacteria</taxon>
        <taxon>Bacillati</taxon>
        <taxon>Actinomycetota</taxon>
        <taxon>Actinomycetes</taxon>
        <taxon>Micrococcales</taxon>
        <taxon>Promicromonosporaceae</taxon>
        <taxon>Promicromonospora</taxon>
    </lineage>
</organism>
<comment type="caution">
    <text evidence="2">The sequence shown here is derived from an EMBL/GenBank/DDBJ whole genome shotgun (WGS) entry which is preliminary data.</text>
</comment>
<dbReference type="PANTHER" id="PTHR43433:SF5">
    <property type="entry name" value="AB HYDROLASE-1 DOMAIN-CONTAINING PROTEIN"/>
    <property type="match status" value="1"/>
</dbReference>
<dbReference type="GO" id="GO:0016787">
    <property type="term" value="F:hydrolase activity"/>
    <property type="evidence" value="ECO:0007669"/>
    <property type="project" value="UniProtKB-KW"/>
</dbReference>
<dbReference type="Proteomes" id="UP001596011">
    <property type="component" value="Unassembled WGS sequence"/>
</dbReference>